<dbReference type="Proteomes" id="UP000674234">
    <property type="component" value="Unassembled WGS sequence"/>
</dbReference>
<evidence type="ECO:0000256" key="1">
    <source>
        <dbReference type="SAM" id="MobiDB-lite"/>
    </source>
</evidence>
<accession>A0A940WPG9</accession>
<dbReference type="RefSeq" id="WP_210156431.1">
    <property type="nucleotide sequence ID" value="NZ_JAFCNB010000007.1"/>
</dbReference>
<protein>
    <submittedName>
        <fullName evidence="2">Uncharacterized protein</fullName>
    </submittedName>
</protein>
<name>A0A940WPG9_9ACTN</name>
<gene>
    <name evidence="2" type="ORF">JOL79_15070</name>
</gene>
<feature type="compositionally biased region" description="Basic residues" evidence="1">
    <location>
        <begin position="8"/>
        <end position="19"/>
    </location>
</feature>
<reference evidence="2" key="1">
    <citation type="submission" date="2021-02" db="EMBL/GenBank/DDBJ databases">
        <title>Draft genome sequence of Microbispora sp. RL4-1S isolated from rice leaves in Thailand.</title>
        <authorList>
            <person name="Muangham S."/>
            <person name="Duangmal K."/>
        </authorList>
    </citation>
    <scope>NUCLEOTIDE SEQUENCE</scope>
    <source>
        <strain evidence="2">RL4-1S</strain>
    </source>
</reference>
<dbReference type="AlphaFoldDB" id="A0A940WPG9"/>
<keyword evidence="3" id="KW-1185">Reference proteome</keyword>
<evidence type="ECO:0000313" key="2">
    <source>
        <dbReference type="EMBL" id="MBP2705135.1"/>
    </source>
</evidence>
<comment type="caution">
    <text evidence="2">The sequence shown here is derived from an EMBL/GenBank/DDBJ whole genome shotgun (WGS) entry which is preliminary data.</text>
</comment>
<dbReference type="EMBL" id="JAFCNB010000007">
    <property type="protein sequence ID" value="MBP2705135.1"/>
    <property type="molecule type" value="Genomic_DNA"/>
</dbReference>
<evidence type="ECO:0000313" key="3">
    <source>
        <dbReference type="Proteomes" id="UP000674234"/>
    </source>
</evidence>
<organism evidence="2 3">
    <name type="scientific">Microbispora oryzae</name>
    <dbReference type="NCBI Taxonomy" id="2806554"/>
    <lineage>
        <taxon>Bacteria</taxon>
        <taxon>Bacillati</taxon>
        <taxon>Actinomycetota</taxon>
        <taxon>Actinomycetes</taxon>
        <taxon>Streptosporangiales</taxon>
        <taxon>Streptosporangiaceae</taxon>
        <taxon>Microbispora</taxon>
    </lineage>
</organism>
<sequence>MAEDQKKKPVKSTGKAKRTAIKEARSAKQAKKAGRDSDPSGTPATP</sequence>
<proteinExistence type="predicted"/>
<feature type="region of interest" description="Disordered" evidence="1">
    <location>
        <begin position="1"/>
        <end position="46"/>
    </location>
</feature>